<gene>
    <name evidence="5" type="ORF">F992_01704</name>
</gene>
<reference evidence="6" key="1">
    <citation type="submission" date="2013-02" db="EMBL/GenBank/DDBJ databases">
        <title>The Genome Sequence of Acinetobacter sp. NIPH 236.</title>
        <authorList>
            <consortium name="The Broad Institute Genome Sequencing Platform"/>
            <consortium name="The Broad Institute Genome Sequencing Center for Infectious Disease"/>
            <person name="Cerqueira G."/>
            <person name="Feldgarden M."/>
            <person name="Courvalin P."/>
            <person name="Perichon B."/>
            <person name="Grillot-Courvalin C."/>
            <person name="Clermont D."/>
            <person name="Rocha E."/>
            <person name="Yoon E.-J."/>
            <person name="Nemec A."/>
            <person name="Walker B."/>
            <person name="Young S.K."/>
            <person name="Zeng Q."/>
            <person name="Gargeya S."/>
            <person name="Fitzgerald M."/>
            <person name="Haas B."/>
            <person name="Abouelleil A."/>
            <person name="Alvarado L."/>
            <person name="Arachchi H.M."/>
            <person name="Berlin A.M."/>
            <person name="Chapman S.B."/>
            <person name="Dewar J."/>
            <person name="Goldberg J."/>
            <person name="Griggs A."/>
            <person name="Gujja S."/>
            <person name="Hansen M."/>
            <person name="Howarth C."/>
            <person name="Imamovic A."/>
            <person name="Larimer J."/>
            <person name="McCowan C."/>
            <person name="Murphy C."/>
            <person name="Neiman D."/>
            <person name="Pearson M."/>
            <person name="Priest M."/>
            <person name="Roberts A."/>
            <person name="Saif S."/>
            <person name="Shea T."/>
            <person name="Sisk P."/>
            <person name="Sykes S."/>
            <person name="Wortman J."/>
            <person name="Nusbaum C."/>
            <person name="Birren B."/>
        </authorList>
    </citation>
    <scope>NUCLEOTIDE SEQUENCE [LARGE SCALE GENOMIC DNA]</scope>
    <source>
        <strain evidence="6">NIPH 236</strain>
    </source>
</reference>
<dbReference type="Pfam" id="PF18798">
    <property type="entry name" value="LPD3"/>
    <property type="match status" value="1"/>
</dbReference>
<dbReference type="InterPro" id="IPR040824">
    <property type="entry name" value="LPD3"/>
</dbReference>
<dbReference type="Pfam" id="PF18763">
    <property type="entry name" value="ddrB-ParB"/>
    <property type="match status" value="1"/>
</dbReference>
<feature type="region of interest" description="Disordered" evidence="1">
    <location>
        <begin position="453"/>
        <end position="501"/>
    </location>
</feature>
<dbReference type="SUPFAM" id="SSF50324">
    <property type="entry name" value="Inorganic pyrophosphatase"/>
    <property type="match status" value="1"/>
</dbReference>
<sequence>MGYFFVREMSKVKNVTNGSEAINAIDILADSLQKYRQDNFDFLSGEPIAEIKSGLILPDAEGKIIKNAMQWLRDWFVENNHGQEFLNEQLGTVIIAPSGIKSAMSHKPKQIDIQGLPALPLIIDKARVLSRSMDDDGKPLENIIVAAPIKIDNQKCYMVVRLRRHTEDKNDKPRFYTQAIMIAEDKKKGNIPSDQVAGQNNLLTQNGGRSRLINVLQDALHVNPVVEPIKIKVYGWKAVDMAKNLSYEQLEILTLKTQKEHLIPENQRVDINIYDKKGRKKLDVLSWAVHYKLKEPKTSQSESDKPLDHEDILRIREKFQKDYEQGAFDSVDGFDSIELDNQDLLGTIDKLIEAVENYHLENSKFLTNKPTSSNPSEQIKNKMATTLMTSPIFDKSKGRIETGGRDHLLNIPYDPLTINHAFRGRSNNVKTAKGTKVSTVFAVLEADQVIASHTATGAENPSYPQELQPRDRSRESSQAWVQKTSNTLDPESLGRSGRADTGAPIIGDDLVVESGNGRTMAIQLAYERGNADEYKEWLIDEAEYFGFSADQINQFKQPILVRIRTSEIDRIQFTVEANQDDKLSFSATERAKTDARRLDENLLSLFTPGEDGDLITASNQKFIQGFLRSLGETEAAQYIGTDGKPTQALVTRMKAAIFSKAYNDDRLLEMMADQTKPDLQNMLNALGVAAPKFIEAQAVSRGDVQDVSSSIVDGIEQALDKRVTNAIIDAANTILAAKQNDQDIVEFVKQQGLFGDLGEGVPELAVFLSKNSRSAKKMSLLFKAMAEFAEKEAIDGQNMGLFGEPEPVSIKDAINYAVKVIEDNYGDNANLSMFDSIDSLTSIDEKAHAAATSPHNDLDFPTAEQKQSGEYQKGHLSIGDLKIAIENPAGSIRSGTDPNGNEWQITMKHHYGFIENTTGADGDEIDVFVKNHLAVEPKCAYIIKQLDINGQFDEQKVIIGAESEEEAKEIYLSNYEKGWQGLGGIKKISMADLLKKIQHTWSEFDSWARDGSYDHIPIDQVIIENAPKIVESKIDKEDPIVVLETHGKYHLVIGLDRIMLAKQRHERFIPAIIFDSKDISKSIIQSAIKQAGSKVDPVALAALILDELEKSLVNSFDDISNPILDILYVT</sequence>
<feature type="compositionally biased region" description="Polar residues" evidence="1">
    <location>
        <begin position="453"/>
        <end position="465"/>
    </location>
</feature>
<dbReference type="InterPro" id="IPR041595">
    <property type="entry name" value="Inorganic_Pase"/>
</dbReference>
<dbReference type="Proteomes" id="UP000013190">
    <property type="component" value="Unassembled WGS sequence"/>
</dbReference>
<name>A0ABP2TXQ9_9GAMM</name>
<evidence type="ECO:0000313" key="6">
    <source>
        <dbReference type="Proteomes" id="UP000013190"/>
    </source>
</evidence>
<dbReference type="SUPFAM" id="SSF110849">
    <property type="entry name" value="ParB/Sulfiredoxin"/>
    <property type="match status" value="1"/>
</dbReference>
<dbReference type="EMBL" id="APOJ01000023">
    <property type="protein sequence ID" value="ENU27099.1"/>
    <property type="molecule type" value="Genomic_DNA"/>
</dbReference>
<evidence type="ECO:0000259" key="2">
    <source>
        <dbReference type="Pfam" id="PF18763"/>
    </source>
</evidence>
<protein>
    <recommendedName>
        <fullName evidence="7">Inorganic diphosphatase</fullName>
    </recommendedName>
</protein>
<organism evidence="5 6">
    <name type="scientific">Acinetobacter modestus</name>
    <dbReference type="NCBI Taxonomy" id="1776740"/>
    <lineage>
        <taxon>Bacteria</taxon>
        <taxon>Pseudomonadati</taxon>
        <taxon>Pseudomonadota</taxon>
        <taxon>Gammaproteobacteria</taxon>
        <taxon>Moraxellales</taxon>
        <taxon>Moraxellaceae</taxon>
        <taxon>Acinetobacter</taxon>
    </lineage>
</organism>
<comment type="caution">
    <text evidence="5">The sequence shown here is derived from an EMBL/GenBank/DDBJ whole genome shotgun (WGS) entry which is preliminary data.</text>
</comment>
<evidence type="ECO:0008006" key="7">
    <source>
        <dbReference type="Google" id="ProtNLM"/>
    </source>
</evidence>
<feature type="domain" description="DdrB-like" evidence="2">
    <location>
        <begin position="433"/>
        <end position="564"/>
    </location>
</feature>
<dbReference type="InterPro" id="IPR041398">
    <property type="entry name" value="DdrB_dom"/>
</dbReference>
<feature type="compositionally biased region" description="Polar residues" evidence="1">
    <location>
        <begin position="476"/>
        <end position="489"/>
    </location>
</feature>
<feature type="domain" description="Inorganic pyrophosphatase" evidence="4">
    <location>
        <begin position="864"/>
        <end position="997"/>
    </location>
</feature>
<feature type="domain" description="Large polyvalent protein-associated" evidence="3">
    <location>
        <begin position="66"/>
        <end position="169"/>
    </location>
</feature>
<reference evidence="5 6" key="2">
    <citation type="journal article" date="2016" name="Int. J. Syst. Evol. Microbiol.">
        <title>Taxonomy of haemolytic and/or proteolytic strains of the genus Acinetobacter with the proposal of Acinetobacter courvalinii sp. nov. (genomic species 14 sensu Bouvet &amp; Jeanjean), Acinetobacter dispersus sp. nov. (genomic species 17), Acinetobacter modestus sp. nov., Acinetobacter proteolyticus sp. nov. and Acinetobacter vivianii sp. nov.</title>
        <authorList>
            <person name="Nemec A."/>
            <person name="Radolfova-Krizova L."/>
            <person name="Maixnerova M."/>
            <person name="Vrestiakova E."/>
            <person name="Jezek P."/>
            <person name="Sedo O."/>
        </authorList>
    </citation>
    <scope>NUCLEOTIDE SEQUENCE [LARGE SCALE GENOMIC DNA]</scope>
    <source>
        <strain evidence="5 6">NIPH 236</strain>
    </source>
</reference>
<feature type="region of interest" description="Disordered" evidence="1">
    <location>
        <begin position="852"/>
        <end position="871"/>
    </location>
</feature>
<evidence type="ECO:0000259" key="3">
    <source>
        <dbReference type="Pfam" id="PF18798"/>
    </source>
</evidence>
<dbReference type="InterPro" id="IPR036649">
    <property type="entry name" value="Pyrophosphatase_sf"/>
</dbReference>
<proteinExistence type="predicted"/>
<evidence type="ECO:0000256" key="1">
    <source>
        <dbReference type="SAM" id="MobiDB-lite"/>
    </source>
</evidence>
<evidence type="ECO:0000313" key="5">
    <source>
        <dbReference type="EMBL" id="ENU27099.1"/>
    </source>
</evidence>
<dbReference type="Pfam" id="PF18823">
    <property type="entry name" value="InPase"/>
    <property type="match status" value="1"/>
</dbReference>
<dbReference type="InterPro" id="IPR036086">
    <property type="entry name" value="ParB/Sulfiredoxin_sf"/>
</dbReference>
<evidence type="ECO:0000259" key="4">
    <source>
        <dbReference type="Pfam" id="PF18823"/>
    </source>
</evidence>
<dbReference type="PROSITE" id="PS00387">
    <property type="entry name" value="PPASE"/>
    <property type="match status" value="1"/>
</dbReference>
<accession>A0ABP2TXQ9</accession>
<keyword evidence="6" id="KW-1185">Reference proteome</keyword>